<dbReference type="InterPro" id="IPR003658">
    <property type="entry name" value="Anti-sigma_ant"/>
</dbReference>
<evidence type="ECO:0000256" key="3">
    <source>
        <dbReference type="ARBA" id="ARBA00024670"/>
    </source>
</evidence>
<dbReference type="Pfam" id="PF01740">
    <property type="entry name" value="STAS"/>
    <property type="match status" value="1"/>
</dbReference>
<protein>
    <recommendedName>
        <fullName evidence="4">Anti-sigma factor antagonist</fullName>
    </recommendedName>
</protein>
<keyword evidence="7" id="KW-1185">Reference proteome</keyword>
<evidence type="ECO:0000259" key="5">
    <source>
        <dbReference type="PROSITE" id="PS50801"/>
    </source>
</evidence>
<comment type="function">
    <text evidence="3">Positive regulator of sigma-B activity. Non-phosphorylated RsbV binds to RsbW, preventing its association with sigma-B. When phosphorylated, releases RsbW, which is then free to complex with and inactivate sigma-B.</text>
</comment>
<dbReference type="CDD" id="cd07043">
    <property type="entry name" value="STAS_anti-anti-sigma_factors"/>
    <property type="match status" value="1"/>
</dbReference>
<dbReference type="InterPro" id="IPR036513">
    <property type="entry name" value="STAS_dom_sf"/>
</dbReference>
<evidence type="ECO:0000313" key="7">
    <source>
        <dbReference type="Proteomes" id="UP000557217"/>
    </source>
</evidence>
<dbReference type="EMBL" id="JACHGZ010000030">
    <property type="protein sequence ID" value="MBB5149835.1"/>
    <property type="molecule type" value="Genomic_DNA"/>
</dbReference>
<evidence type="ECO:0000256" key="4">
    <source>
        <dbReference type="RuleBase" id="RU003749"/>
    </source>
</evidence>
<proteinExistence type="inferred from homology"/>
<dbReference type="NCBIfam" id="TIGR00377">
    <property type="entry name" value="ant_ant_sig"/>
    <property type="match status" value="1"/>
</dbReference>
<feature type="domain" description="STAS" evidence="5">
    <location>
        <begin position="18"/>
        <end position="114"/>
    </location>
</feature>
<sequence>MNVNVQFREEGNRIYGVIEGEIDTYTAPMLREELEVITINKSSIIELDLSKVTYMDSTGLGVFVAFYKKVLKENAELKLVRLSSRLARLFEITGLSELMDIETDKKVEPANECI</sequence>
<organism evidence="6 7">
    <name type="scientific">Ureibacillus thermosphaericus</name>
    <dbReference type="NCBI Taxonomy" id="51173"/>
    <lineage>
        <taxon>Bacteria</taxon>
        <taxon>Bacillati</taxon>
        <taxon>Bacillota</taxon>
        <taxon>Bacilli</taxon>
        <taxon>Bacillales</taxon>
        <taxon>Caryophanaceae</taxon>
        <taxon>Ureibacillus</taxon>
    </lineage>
</organism>
<dbReference type="SUPFAM" id="SSF52091">
    <property type="entry name" value="SpoIIaa-like"/>
    <property type="match status" value="1"/>
</dbReference>
<keyword evidence="2" id="KW-0597">Phosphoprotein</keyword>
<dbReference type="RefSeq" id="WP_016838303.1">
    <property type="nucleotide sequence ID" value="NZ_AP018335.1"/>
</dbReference>
<dbReference type="PANTHER" id="PTHR33495:SF9">
    <property type="entry name" value="ANTI-SIGMA-B FACTOR ANTAGONIST"/>
    <property type="match status" value="1"/>
</dbReference>
<dbReference type="Gene3D" id="3.30.750.24">
    <property type="entry name" value="STAS domain"/>
    <property type="match status" value="1"/>
</dbReference>
<dbReference type="PROSITE" id="PS50801">
    <property type="entry name" value="STAS"/>
    <property type="match status" value="1"/>
</dbReference>
<dbReference type="GO" id="GO:0043856">
    <property type="term" value="F:anti-sigma factor antagonist activity"/>
    <property type="evidence" value="ECO:0007669"/>
    <property type="project" value="InterPro"/>
</dbReference>
<comment type="caution">
    <text evidence="6">The sequence shown here is derived from an EMBL/GenBank/DDBJ whole genome shotgun (WGS) entry which is preliminary data.</text>
</comment>
<gene>
    <name evidence="6" type="ORF">HNR36_002227</name>
</gene>
<name>A0A840PN35_URETH</name>
<accession>A0A840PN35</accession>
<evidence type="ECO:0000256" key="2">
    <source>
        <dbReference type="ARBA" id="ARBA00022553"/>
    </source>
</evidence>
<reference evidence="6 7" key="1">
    <citation type="submission" date="2020-08" db="EMBL/GenBank/DDBJ databases">
        <title>Genomic Encyclopedia of Type Strains, Phase IV (KMG-IV): sequencing the most valuable type-strain genomes for metagenomic binning, comparative biology and taxonomic classification.</title>
        <authorList>
            <person name="Goeker M."/>
        </authorList>
    </citation>
    <scope>NUCLEOTIDE SEQUENCE [LARGE SCALE GENOMIC DNA]</scope>
    <source>
        <strain evidence="6 7">DSM 10633</strain>
    </source>
</reference>
<dbReference type="Proteomes" id="UP000557217">
    <property type="component" value="Unassembled WGS sequence"/>
</dbReference>
<evidence type="ECO:0000256" key="1">
    <source>
        <dbReference type="ARBA" id="ARBA00009013"/>
    </source>
</evidence>
<dbReference type="AlphaFoldDB" id="A0A840PN35"/>
<comment type="similarity">
    <text evidence="1 4">Belongs to the anti-sigma-factor antagonist family.</text>
</comment>
<dbReference type="PANTHER" id="PTHR33495">
    <property type="entry name" value="ANTI-SIGMA FACTOR ANTAGONIST TM_1081-RELATED-RELATED"/>
    <property type="match status" value="1"/>
</dbReference>
<evidence type="ECO:0000313" key="6">
    <source>
        <dbReference type="EMBL" id="MBB5149835.1"/>
    </source>
</evidence>
<dbReference type="InterPro" id="IPR002645">
    <property type="entry name" value="STAS_dom"/>
</dbReference>